<dbReference type="CDD" id="cd00761">
    <property type="entry name" value="Glyco_tranf_GTA_type"/>
    <property type="match status" value="1"/>
</dbReference>
<evidence type="ECO:0000313" key="1">
    <source>
        <dbReference type="EMBL" id="TWI86784.1"/>
    </source>
</evidence>
<keyword evidence="2" id="KW-1185">Reference proteome</keyword>
<proteinExistence type="predicted"/>
<evidence type="ECO:0000313" key="2">
    <source>
        <dbReference type="Proteomes" id="UP000316778"/>
    </source>
</evidence>
<dbReference type="Proteomes" id="UP000316778">
    <property type="component" value="Unassembled WGS sequence"/>
</dbReference>
<accession>A0A562T0J6</accession>
<dbReference type="InterPro" id="IPR029044">
    <property type="entry name" value="Nucleotide-diphossugar_trans"/>
</dbReference>
<dbReference type="SUPFAM" id="SSF53448">
    <property type="entry name" value="Nucleotide-diphospho-sugar transferases"/>
    <property type="match status" value="1"/>
</dbReference>
<gene>
    <name evidence="1" type="ORF">LX66_4048</name>
</gene>
<evidence type="ECO:0008006" key="3">
    <source>
        <dbReference type="Google" id="ProtNLM"/>
    </source>
</evidence>
<dbReference type="EMBL" id="VLLG01000004">
    <property type="protein sequence ID" value="TWI86784.1"/>
    <property type="molecule type" value="Genomic_DNA"/>
</dbReference>
<dbReference type="RefSeq" id="WP_145716857.1">
    <property type="nucleotide sequence ID" value="NZ_BAAAFY010000004.1"/>
</dbReference>
<organism evidence="1 2">
    <name type="scientific">Chitinophaga japonensis</name>
    <name type="common">Flexibacter japonensis</name>
    <dbReference type="NCBI Taxonomy" id="104662"/>
    <lineage>
        <taxon>Bacteria</taxon>
        <taxon>Pseudomonadati</taxon>
        <taxon>Bacteroidota</taxon>
        <taxon>Chitinophagia</taxon>
        <taxon>Chitinophagales</taxon>
        <taxon>Chitinophagaceae</taxon>
        <taxon>Chitinophaga</taxon>
    </lineage>
</organism>
<name>A0A562T0J6_CHIJA</name>
<dbReference type="AlphaFoldDB" id="A0A562T0J6"/>
<dbReference type="OrthoDB" id="6704307at2"/>
<reference evidence="1 2" key="1">
    <citation type="journal article" date="2013" name="Stand. Genomic Sci.">
        <title>Genomic Encyclopedia of Type Strains, Phase I: The one thousand microbial genomes (KMG-I) project.</title>
        <authorList>
            <person name="Kyrpides N.C."/>
            <person name="Woyke T."/>
            <person name="Eisen J.A."/>
            <person name="Garrity G."/>
            <person name="Lilburn T.G."/>
            <person name="Beck B.J."/>
            <person name="Whitman W.B."/>
            <person name="Hugenholtz P."/>
            <person name="Klenk H.P."/>
        </authorList>
    </citation>
    <scope>NUCLEOTIDE SEQUENCE [LARGE SCALE GENOMIC DNA]</scope>
    <source>
        <strain evidence="1 2">DSM 13484</strain>
    </source>
</reference>
<sequence>MAMLLNRRKKQAAVFKIFSFYNSKVNRKVPRYQRKVFRKFGFHVYHVKDENFSHGDFLNHICRNVKDTRYLIFFDIDCVPVSRKWFSALMEDLQQPDTIVGAAQTANHLRDGKNLYVGPFFLAISTDYLARLNYPDMTMTEDMDAAQNLTETIRREGGQVRFWWPTQVEEEKWDLYHPEHKRFGLGTTYNGMVYHAFLSRFDLADRFLVRCRALMNYRYFLGIRFQWPFDKRAS</sequence>
<protein>
    <recommendedName>
        <fullName evidence="3">Glycosyl transferase family 2</fullName>
    </recommendedName>
</protein>
<comment type="caution">
    <text evidence="1">The sequence shown here is derived from an EMBL/GenBank/DDBJ whole genome shotgun (WGS) entry which is preliminary data.</text>
</comment>